<organism evidence="2 3">
    <name type="scientific">Cyprinus carpio</name>
    <name type="common">Common carp</name>
    <dbReference type="NCBI Taxonomy" id="7962"/>
    <lineage>
        <taxon>Eukaryota</taxon>
        <taxon>Metazoa</taxon>
        <taxon>Chordata</taxon>
        <taxon>Craniata</taxon>
        <taxon>Vertebrata</taxon>
        <taxon>Euteleostomi</taxon>
        <taxon>Actinopterygii</taxon>
        <taxon>Neopterygii</taxon>
        <taxon>Teleostei</taxon>
        <taxon>Ostariophysi</taxon>
        <taxon>Cypriniformes</taxon>
        <taxon>Cyprinidae</taxon>
        <taxon>Cyprininae</taxon>
        <taxon>Cyprinus</taxon>
    </lineage>
</organism>
<accession>A0A8C2FDF3</accession>
<proteinExistence type="predicted"/>
<keyword evidence="1" id="KW-0812">Transmembrane</keyword>
<feature type="transmembrane region" description="Helical" evidence="1">
    <location>
        <begin position="12"/>
        <end position="30"/>
    </location>
</feature>
<dbReference type="AlphaFoldDB" id="A0A8C2FDF3"/>
<sequence>MWDVEIRGMASAHAIVASSIFMATVMPAVFVENFSVYGTHMVWLYCVAGSVAVVNITVFWLLGISPPTKKNTLSYKVETGKMFSQQIVQILSALETFSLAVLLSTLTTLRCLCILGPNRRINSLQEALELLPATWFVCDCFRYSPQWLESTRWRPRPTLTNGCNSPHSFTDRGLLYDEHLISRVNEAKLF</sequence>
<dbReference type="Ensembl" id="ENSCCRT00020058995.1">
    <property type="protein sequence ID" value="ENSCCRP00020053935.1"/>
    <property type="gene ID" value="ENSCCRG00020024421.1"/>
</dbReference>
<reference evidence="2" key="1">
    <citation type="submission" date="2025-08" db="UniProtKB">
        <authorList>
            <consortium name="Ensembl"/>
        </authorList>
    </citation>
    <scope>IDENTIFICATION</scope>
</reference>
<name>A0A8C2FDF3_CYPCA</name>
<evidence type="ECO:0000313" key="3">
    <source>
        <dbReference type="Proteomes" id="UP000694701"/>
    </source>
</evidence>
<evidence type="ECO:0000313" key="2">
    <source>
        <dbReference type="Ensembl" id="ENSCCRP00020053935.1"/>
    </source>
</evidence>
<keyword evidence="1" id="KW-0472">Membrane</keyword>
<dbReference type="Proteomes" id="UP000694701">
    <property type="component" value="Unplaced"/>
</dbReference>
<protein>
    <submittedName>
        <fullName evidence="2">Uncharacterized protein</fullName>
    </submittedName>
</protein>
<feature type="transmembrane region" description="Helical" evidence="1">
    <location>
        <begin position="42"/>
        <end position="66"/>
    </location>
</feature>
<keyword evidence="1" id="KW-1133">Transmembrane helix</keyword>
<evidence type="ECO:0000256" key="1">
    <source>
        <dbReference type="SAM" id="Phobius"/>
    </source>
</evidence>